<evidence type="ECO:0000256" key="1">
    <source>
        <dbReference type="SAM" id="Phobius"/>
    </source>
</evidence>
<proteinExistence type="predicted"/>
<keyword evidence="1" id="KW-0812">Transmembrane</keyword>
<feature type="transmembrane region" description="Helical" evidence="1">
    <location>
        <begin position="43"/>
        <end position="67"/>
    </location>
</feature>
<feature type="transmembrane region" description="Helical" evidence="1">
    <location>
        <begin position="79"/>
        <end position="99"/>
    </location>
</feature>
<sequence length="184" mass="19367">MSAFIPRFFPGTPVFTAIGLTFIPLAGSTTLLALPVDANGGASWGIVASTWLSACSSAPLCACAGLMASNVKGSTKKSIVSAGFFITYCVGCIVSPQAWQQVDAQRDTKGCVLSIASRDAMIVTLVLYLVLSKRKNSIRDDKASKGHPEYLLGSQLGKAKYTQLGVSVDSDLTDLGDRGFQYST</sequence>
<keyword evidence="1" id="KW-0472">Membrane</keyword>
<keyword evidence="3" id="KW-1185">Reference proteome</keyword>
<comment type="caution">
    <text evidence="2">The sequence shown here is derived from an EMBL/GenBank/DDBJ whole genome shotgun (WGS) entry which is preliminary data.</text>
</comment>
<reference evidence="2 3" key="1">
    <citation type="journal article" date="2025" name="Microbiol. Resour. Announc.">
        <title>Draft genome sequences for Neonectria magnoliae and Neonectria punicea, canker pathogens of Liriodendron tulipifera and Acer saccharum in West Virginia.</title>
        <authorList>
            <person name="Petronek H.M."/>
            <person name="Kasson M.T."/>
            <person name="Metheny A.M."/>
            <person name="Stauder C.M."/>
            <person name="Lovett B."/>
            <person name="Lynch S.C."/>
            <person name="Garnas J.R."/>
            <person name="Kasson L.R."/>
            <person name="Stajich J.E."/>
        </authorList>
    </citation>
    <scope>NUCLEOTIDE SEQUENCE [LARGE SCALE GENOMIC DNA]</scope>
    <source>
        <strain evidence="2 3">NRRL 64651</strain>
    </source>
</reference>
<gene>
    <name evidence="2" type="ORF">QQZ08_001593</name>
</gene>
<organism evidence="2 3">
    <name type="scientific">Neonectria magnoliae</name>
    <dbReference type="NCBI Taxonomy" id="2732573"/>
    <lineage>
        <taxon>Eukaryota</taxon>
        <taxon>Fungi</taxon>
        <taxon>Dikarya</taxon>
        <taxon>Ascomycota</taxon>
        <taxon>Pezizomycotina</taxon>
        <taxon>Sordariomycetes</taxon>
        <taxon>Hypocreomycetidae</taxon>
        <taxon>Hypocreales</taxon>
        <taxon>Nectriaceae</taxon>
        <taxon>Neonectria</taxon>
    </lineage>
</organism>
<protein>
    <submittedName>
        <fullName evidence="2">Uncharacterized protein</fullName>
    </submittedName>
</protein>
<dbReference type="EMBL" id="JAZAVK010000008">
    <property type="protein sequence ID" value="KAK7431973.1"/>
    <property type="molecule type" value="Genomic_DNA"/>
</dbReference>
<keyword evidence="1" id="KW-1133">Transmembrane helix</keyword>
<accession>A0ABR1IGI2</accession>
<evidence type="ECO:0000313" key="2">
    <source>
        <dbReference type="EMBL" id="KAK7431973.1"/>
    </source>
</evidence>
<evidence type="ECO:0000313" key="3">
    <source>
        <dbReference type="Proteomes" id="UP001498421"/>
    </source>
</evidence>
<dbReference type="Proteomes" id="UP001498421">
    <property type="component" value="Unassembled WGS sequence"/>
</dbReference>
<name>A0ABR1IGI2_9HYPO</name>
<feature type="transmembrane region" description="Helical" evidence="1">
    <location>
        <begin position="111"/>
        <end position="131"/>
    </location>
</feature>